<keyword evidence="1" id="KW-0812">Transmembrane</keyword>
<organism evidence="2">
    <name type="scientific">marine sediment metagenome</name>
    <dbReference type="NCBI Taxonomy" id="412755"/>
    <lineage>
        <taxon>unclassified sequences</taxon>
        <taxon>metagenomes</taxon>
        <taxon>ecological metagenomes</taxon>
    </lineage>
</organism>
<name>A0A0F9SUE8_9ZZZZ</name>
<reference evidence="2" key="1">
    <citation type="journal article" date="2015" name="Nature">
        <title>Complex archaea that bridge the gap between prokaryotes and eukaryotes.</title>
        <authorList>
            <person name="Spang A."/>
            <person name="Saw J.H."/>
            <person name="Jorgensen S.L."/>
            <person name="Zaremba-Niedzwiedzka K."/>
            <person name="Martijn J."/>
            <person name="Lind A.E."/>
            <person name="van Eijk R."/>
            <person name="Schleper C."/>
            <person name="Guy L."/>
            <person name="Ettema T.J."/>
        </authorList>
    </citation>
    <scope>NUCLEOTIDE SEQUENCE</scope>
</reference>
<dbReference type="AlphaFoldDB" id="A0A0F9SUE8"/>
<sequence>MKTVSTRYGKGCSGATLVEALAGTALLGLVLATLVTAAGQMKRQAYFADARTEACDVADELLTQWWADRDHFPRDQTGIVGDQSRWAWRTHRVGTVTIGSVTGEIIAVEVLDRQAPEPEVAVYIEIVLPAPDDE</sequence>
<protein>
    <recommendedName>
        <fullName evidence="3">Type II secretion system protein GspI C-terminal domain-containing protein</fullName>
    </recommendedName>
</protein>
<feature type="transmembrane region" description="Helical" evidence="1">
    <location>
        <begin position="20"/>
        <end position="38"/>
    </location>
</feature>
<evidence type="ECO:0000313" key="2">
    <source>
        <dbReference type="EMBL" id="KKN72595.1"/>
    </source>
</evidence>
<comment type="caution">
    <text evidence="2">The sequence shown here is derived from an EMBL/GenBank/DDBJ whole genome shotgun (WGS) entry which is preliminary data.</text>
</comment>
<keyword evidence="1" id="KW-1133">Transmembrane helix</keyword>
<keyword evidence="1" id="KW-0472">Membrane</keyword>
<proteinExistence type="predicted"/>
<gene>
    <name evidence="2" type="ORF">LCGC14_0409250</name>
</gene>
<evidence type="ECO:0008006" key="3">
    <source>
        <dbReference type="Google" id="ProtNLM"/>
    </source>
</evidence>
<evidence type="ECO:0000256" key="1">
    <source>
        <dbReference type="SAM" id="Phobius"/>
    </source>
</evidence>
<dbReference type="EMBL" id="LAZR01000359">
    <property type="protein sequence ID" value="KKN72595.1"/>
    <property type="molecule type" value="Genomic_DNA"/>
</dbReference>
<accession>A0A0F9SUE8</accession>